<dbReference type="PANTHER" id="PTHR48196">
    <property type="entry name" value="DUF630 DOMAIN-CONTAINING PROTEIN"/>
    <property type="match status" value="1"/>
</dbReference>
<keyword evidence="2" id="KW-1185">Reference proteome</keyword>
<dbReference type="AlphaFoldDB" id="A0A2G5CMC1"/>
<sequence length="124" mass="14350">MVSLSWFMMMETMPKMRQMKFGDEHSSLYDQFERLTFEIQLNQAILRRSFSESNVGQPFVPKSPVLVSNKVQQDGRHSTSTCRMPKVLKKLLKPLCSSKKGKKGDSVLNNPLCWKTFGRSVRVY</sequence>
<dbReference type="OrthoDB" id="1707312at2759"/>
<evidence type="ECO:0000313" key="2">
    <source>
        <dbReference type="Proteomes" id="UP000230069"/>
    </source>
</evidence>
<accession>A0A2G5CMC1</accession>
<dbReference type="Proteomes" id="UP000230069">
    <property type="component" value="Unassembled WGS sequence"/>
</dbReference>
<organism evidence="1 2">
    <name type="scientific">Aquilegia coerulea</name>
    <name type="common">Rocky mountain columbine</name>
    <dbReference type="NCBI Taxonomy" id="218851"/>
    <lineage>
        <taxon>Eukaryota</taxon>
        <taxon>Viridiplantae</taxon>
        <taxon>Streptophyta</taxon>
        <taxon>Embryophyta</taxon>
        <taxon>Tracheophyta</taxon>
        <taxon>Spermatophyta</taxon>
        <taxon>Magnoliopsida</taxon>
        <taxon>Ranunculales</taxon>
        <taxon>Ranunculaceae</taxon>
        <taxon>Thalictroideae</taxon>
        <taxon>Aquilegia</taxon>
    </lineage>
</organism>
<dbReference type="PANTHER" id="PTHR48196:SF1">
    <property type="entry name" value="DUF630 DOMAIN-CONTAINING PROTEIN"/>
    <property type="match status" value="1"/>
</dbReference>
<dbReference type="EMBL" id="KZ305062">
    <property type="protein sequence ID" value="PIA32434.1"/>
    <property type="molecule type" value="Genomic_DNA"/>
</dbReference>
<proteinExistence type="predicted"/>
<protein>
    <submittedName>
        <fullName evidence="1">Uncharacterized protein</fullName>
    </submittedName>
</protein>
<evidence type="ECO:0000313" key="1">
    <source>
        <dbReference type="EMBL" id="PIA32434.1"/>
    </source>
</evidence>
<name>A0A2G5CMC1_AQUCA</name>
<reference evidence="1 2" key="1">
    <citation type="submission" date="2017-09" db="EMBL/GenBank/DDBJ databases">
        <title>WGS assembly of Aquilegia coerulea Goldsmith.</title>
        <authorList>
            <person name="Hodges S."/>
            <person name="Kramer E."/>
            <person name="Nordborg M."/>
            <person name="Tomkins J."/>
            <person name="Borevitz J."/>
            <person name="Derieg N."/>
            <person name="Yan J."/>
            <person name="Mihaltcheva S."/>
            <person name="Hayes R.D."/>
            <person name="Rokhsar D."/>
        </authorList>
    </citation>
    <scope>NUCLEOTIDE SEQUENCE [LARGE SCALE GENOMIC DNA]</scope>
    <source>
        <strain evidence="2">cv. Goldsmith</strain>
    </source>
</reference>
<gene>
    <name evidence="1" type="ORF">AQUCO_04500203v1</name>
</gene>
<dbReference type="InParanoid" id="A0A2G5CMC1"/>